<evidence type="ECO:0000313" key="3">
    <source>
        <dbReference type="EMBL" id="NHZ36432.1"/>
    </source>
</evidence>
<gene>
    <name evidence="3" type="ORF">F0185_22985</name>
</gene>
<comment type="caution">
    <text evidence="3">The sequence shown here is derived from an EMBL/GenBank/DDBJ whole genome shotgun (WGS) entry which is preliminary data.</text>
</comment>
<sequence length="98" mass="11203">MKIDLSTMADAVHDEPSFLAFLEALRADWLDEQRKEKEQPSSPYGPGANGWENHTIGDFLDAAHSWGEASAEGLRYYKVPDNPWCRMAQILWMGKIYE</sequence>
<reference evidence="3 4" key="1">
    <citation type="submission" date="2019-09" db="EMBL/GenBank/DDBJ databases">
        <title>Taxonomy of Antarctic Massilia spp.: description of Massilia rubra sp. nov., Massilia aquatica sp. nov., Massilia mucilaginosa sp. nov., Massilia frigida sp. nov. isolated from streams, lakes and regoliths.</title>
        <authorList>
            <person name="Holochova P."/>
            <person name="Sedlacek I."/>
            <person name="Kralova S."/>
            <person name="Maslanova I."/>
            <person name="Busse H.-J."/>
            <person name="Stankova E."/>
            <person name="Vrbovska V."/>
            <person name="Kovarovic V."/>
            <person name="Bartak M."/>
            <person name="Svec P."/>
            <person name="Pantucek R."/>
        </authorList>
    </citation>
    <scope>NUCLEOTIDE SEQUENCE [LARGE SCALE GENOMIC DNA]</scope>
    <source>
        <strain evidence="3 4">CCM 8692</strain>
    </source>
</reference>
<name>A0ABX0LPX9_9BURK</name>
<protein>
    <recommendedName>
        <fullName evidence="2">DUF7660 domain-containing protein</fullName>
    </recommendedName>
</protein>
<evidence type="ECO:0000259" key="2">
    <source>
        <dbReference type="Pfam" id="PF24693"/>
    </source>
</evidence>
<feature type="region of interest" description="Disordered" evidence="1">
    <location>
        <begin position="32"/>
        <end position="53"/>
    </location>
</feature>
<keyword evidence="4" id="KW-1185">Reference proteome</keyword>
<dbReference type="EMBL" id="VUYU01000018">
    <property type="protein sequence ID" value="NHZ36432.1"/>
    <property type="molecule type" value="Genomic_DNA"/>
</dbReference>
<evidence type="ECO:0000256" key="1">
    <source>
        <dbReference type="SAM" id="MobiDB-lite"/>
    </source>
</evidence>
<evidence type="ECO:0000313" key="4">
    <source>
        <dbReference type="Proteomes" id="UP000785613"/>
    </source>
</evidence>
<accession>A0ABX0LPX9</accession>
<feature type="domain" description="DUF7660" evidence="2">
    <location>
        <begin position="17"/>
        <end position="98"/>
    </location>
</feature>
<dbReference type="Proteomes" id="UP000785613">
    <property type="component" value="Unassembled WGS sequence"/>
</dbReference>
<dbReference type="Pfam" id="PF24693">
    <property type="entry name" value="DUF7660"/>
    <property type="match status" value="1"/>
</dbReference>
<dbReference type="InterPro" id="IPR056077">
    <property type="entry name" value="DUF7660"/>
</dbReference>
<organism evidence="3 4">
    <name type="scientific">Massilia rubra</name>
    <dbReference type="NCBI Taxonomy" id="2607910"/>
    <lineage>
        <taxon>Bacteria</taxon>
        <taxon>Pseudomonadati</taxon>
        <taxon>Pseudomonadota</taxon>
        <taxon>Betaproteobacteria</taxon>
        <taxon>Burkholderiales</taxon>
        <taxon>Oxalobacteraceae</taxon>
        <taxon>Telluria group</taxon>
        <taxon>Massilia</taxon>
    </lineage>
</organism>
<proteinExistence type="predicted"/>